<feature type="domain" description="Protein kinase" evidence="12">
    <location>
        <begin position="13"/>
        <end position="265"/>
    </location>
</feature>
<evidence type="ECO:0000313" key="13">
    <source>
        <dbReference type="EMBL" id="EAY22829.1"/>
    </source>
</evidence>
<dbReference type="InterPro" id="IPR011009">
    <property type="entry name" value="Kinase-like_dom_sf"/>
</dbReference>
<dbReference type="OMA" id="QMKLYNI"/>
<dbReference type="Gene3D" id="1.10.510.10">
    <property type="entry name" value="Transferase(Phosphotransferase) domain 1"/>
    <property type="match status" value="1"/>
</dbReference>
<dbReference type="OrthoDB" id="541276at2759"/>
<evidence type="ECO:0000256" key="1">
    <source>
        <dbReference type="ARBA" id="ARBA00022527"/>
    </source>
</evidence>
<dbReference type="InterPro" id="IPR008271">
    <property type="entry name" value="Ser/Thr_kinase_AS"/>
</dbReference>
<evidence type="ECO:0000256" key="9">
    <source>
        <dbReference type="PROSITE-ProRule" id="PRU10141"/>
    </source>
</evidence>
<evidence type="ECO:0000313" key="14">
    <source>
        <dbReference type="Proteomes" id="UP000001542"/>
    </source>
</evidence>
<keyword evidence="1 10" id="KW-0723">Serine/threonine-protein kinase</keyword>
<dbReference type="STRING" id="5722.A2D9H3"/>
<dbReference type="CDD" id="cd05117">
    <property type="entry name" value="STKc_CAMK"/>
    <property type="match status" value="1"/>
</dbReference>
<dbReference type="InterPro" id="IPR000719">
    <property type="entry name" value="Prot_kinase_dom"/>
</dbReference>
<dbReference type="SUPFAM" id="SSF56112">
    <property type="entry name" value="Protein kinase-like (PK-like)"/>
    <property type="match status" value="1"/>
</dbReference>
<proteinExistence type="inferred from homology"/>
<dbReference type="InParanoid" id="A2D9H3"/>
<evidence type="ECO:0000256" key="2">
    <source>
        <dbReference type="ARBA" id="ARBA00022679"/>
    </source>
</evidence>
<dbReference type="GO" id="GO:0005524">
    <property type="term" value="F:ATP binding"/>
    <property type="evidence" value="ECO:0007669"/>
    <property type="project" value="UniProtKB-UniRule"/>
</dbReference>
<dbReference type="GO" id="GO:0004674">
    <property type="term" value="F:protein serine/threonine kinase activity"/>
    <property type="evidence" value="ECO:0000318"/>
    <property type="project" value="GO_Central"/>
</dbReference>
<feature type="binding site" evidence="7 9">
    <location>
        <position position="42"/>
    </location>
    <ligand>
        <name>ATP</name>
        <dbReference type="ChEBI" id="CHEBI:30616"/>
    </ligand>
</feature>
<dbReference type="SMR" id="A2D9H3"/>
<gene>
    <name evidence="13" type="ORF">TVAG_075760</name>
</gene>
<dbReference type="Pfam" id="PF00069">
    <property type="entry name" value="Pkinase"/>
    <property type="match status" value="1"/>
</dbReference>
<feature type="region of interest" description="Disordered" evidence="11">
    <location>
        <begin position="301"/>
        <end position="373"/>
    </location>
</feature>
<evidence type="ECO:0000256" key="8">
    <source>
        <dbReference type="PIRSR" id="PIRSR630616-3"/>
    </source>
</evidence>
<keyword evidence="14" id="KW-1185">Reference proteome</keyword>
<dbReference type="Proteomes" id="UP000001542">
    <property type="component" value="Unassembled WGS sequence"/>
</dbReference>
<keyword evidence="5 7" id="KW-0067">ATP-binding</keyword>
<evidence type="ECO:0000256" key="6">
    <source>
        <dbReference type="PIRSR" id="PIRSR630616-1"/>
    </source>
</evidence>
<dbReference type="FunFam" id="3.30.200.20:FF:000042">
    <property type="entry name" value="Aurora kinase A"/>
    <property type="match status" value="1"/>
</dbReference>
<dbReference type="VEuPathDB" id="TrichDB:TVAG_075760"/>
<dbReference type="eggNOG" id="KOG0583">
    <property type="taxonomic scope" value="Eukaryota"/>
</dbReference>
<keyword evidence="4 13" id="KW-0418">Kinase</keyword>
<keyword evidence="3 7" id="KW-0547">Nucleotide-binding</keyword>
<accession>A2D9H3</accession>
<reference evidence="13" key="2">
    <citation type="journal article" date="2007" name="Science">
        <title>Draft genome sequence of the sexually transmitted pathogen Trichomonas vaginalis.</title>
        <authorList>
            <person name="Carlton J.M."/>
            <person name="Hirt R.P."/>
            <person name="Silva J.C."/>
            <person name="Delcher A.L."/>
            <person name="Schatz M."/>
            <person name="Zhao Q."/>
            <person name="Wortman J.R."/>
            <person name="Bidwell S.L."/>
            <person name="Alsmark U.C.M."/>
            <person name="Besteiro S."/>
            <person name="Sicheritz-Ponten T."/>
            <person name="Noel C.J."/>
            <person name="Dacks J.B."/>
            <person name="Foster P.G."/>
            <person name="Simillion C."/>
            <person name="Van de Peer Y."/>
            <person name="Miranda-Saavedra D."/>
            <person name="Barton G.J."/>
            <person name="Westrop G.D."/>
            <person name="Mueller S."/>
            <person name="Dessi D."/>
            <person name="Fiori P.L."/>
            <person name="Ren Q."/>
            <person name="Paulsen I."/>
            <person name="Zhang H."/>
            <person name="Bastida-Corcuera F.D."/>
            <person name="Simoes-Barbosa A."/>
            <person name="Brown M.T."/>
            <person name="Hayes R.D."/>
            <person name="Mukherjee M."/>
            <person name="Okumura C.Y."/>
            <person name="Schneider R."/>
            <person name="Smith A.J."/>
            <person name="Vanacova S."/>
            <person name="Villalvazo M."/>
            <person name="Haas B.J."/>
            <person name="Pertea M."/>
            <person name="Feldblyum T.V."/>
            <person name="Utterback T.R."/>
            <person name="Shu C.L."/>
            <person name="Osoegawa K."/>
            <person name="de Jong P.J."/>
            <person name="Hrdy I."/>
            <person name="Horvathova L."/>
            <person name="Zubacova Z."/>
            <person name="Dolezal P."/>
            <person name="Malik S.B."/>
            <person name="Logsdon J.M. Jr."/>
            <person name="Henze K."/>
            <person name="Gupta A."/>
            <person name="Wang C.C."/>
            <person name="Dunne R.L."/>
            <person name="Upcroft J.A."/>
            <person name="Upcroft P."/>
            <person name="White O."/>
            <person name="Salzberg S.L."/>
            <person name="Tang P."/>
            <person name="Chiu C.-H."/>
            <person name="Lee Y.-S."/>
            <person name="Embley T.M."/>
            <person name="Coombs G.H."/>
            <person name="Mottram J.C."/>
            <person name="Tachezy J."/>
            <person name="Fraser-Liggett C.M."/>
            <person name="Johnson P.J."/>
        </authorList>
    </citation>
    <scope>NUCLEOTIDE SEQUENCE [LARGE SCALE GENOMIC DNA]</scope>
    <source>
        <strain evidence="13">G3</strain>
    </source>
</reference>
<reference evidence="13" key="1">
    <citation type="submission" date="2006-10" db="EMBL/GenBank/DDBJ databases">
        <authorList>
            <person name="Amadeo P."/>
            <person name="Zhao Q."/>
            <person name="Wortman J."/>
            <person name="Fraser-Liggett C."/>
            <person name="Carlton J."/>
        </authorList>
    </citation>
    <scope>NUCLEOTIDE SEQUENCE</scope>
    <source>
        <strain evidence="13">G3</strain>
    </source>
</reference>
<evidence type="ECO:0000259" key="12">
    <source>
        <dbReference type="PROSITE" id="PS50011"/>
    </source>
</evidence>
<dbReference type="FunFam" id="1.10.510.10:FF:001333">
    <property type="entry name" value="CAMK family protein kinase"/>
    <property type="match status" value="1"/>
</dbReference>
<dbReference type="PROSITE" id="PS50011">
    <property type="entry name" value="PROTEIN_KINASE_DOM"/>
    <property type="match status" value="1"/>
</dbReference>
<keyword evidence="2" id="KW-0808">Transferase</keyword>
<name>A2D9H3_TRIV3</name>
<feature type="active site" description="Proton acceptor" evidence="6">
    <location>
        <position position="136"/>
    </location>
</feature>
<dbReference type="SMART" id="SM00220">
    <property type="entry name" value="S_TKc"/>
    <property type="match status" value="1"/>
</dbReference>
<dbReference type="AlphaFoldDB" id="A2D9H3"/>
<protein>
    <submittedName>
        <fullName evidence="13">CAMK family protein kinase</fullName>
    </submittedName>
</protein>
<evidence type="ECO:0000256" key="11">
    <source>
        <dbReference type="SAM" id="MobiDB-lite"/>
    </source>
</evidence>
<evidence type="ECO:0000256" key="7">
    <source>
        <dbReference type="PIRSR" id="PIRSR630616-2"/>
    </source>
</evidence>
<organism evidence="13 14">
    <name type="scientific">Trichomonas vaginalis (strain ATCC PRA-98 / G3)</name>
    <dbReference type="NCBI Taxonomy" id="412133"/>
    <lineage>
        <taxon>Eukaryota</taxon>
        <taxon>Metamonada</taxon>
        <taxon>Parabasalia</taxon>
        <taxon>Trichomonadida</taxon>
        <taxon>Trichomonadidae</taxon>
        <taxon>Trichomonas</taxon>
    </lineage>
</organism>
<sequence>MNQLALPFEIRDYTLVEELGHGAFSTVYAAKKKADVEIYAIKVIDIALVEKEGDKEHLQREIDVMAYLKHENIVQLYDFFSDDVRFFLVLDYCPGGDLYAIITQSKHFRETQIAMVFQQIVSAVGYCHSRGVAHRDLKPQNVLVTTFPYIKISDFGLCGYINEDKRMKTFCGSPFFSAPECLKQVQYDGKKSDIWSLGVILFELATGEHPWNPTNTPLMIKQITTASYQVPKGLNPACEDLIRSLLKVRPNERPSCEQILQHPWLKLAPSNRNIEKSQLPPLQNKTINNVLKTIDRSNSSKTEHGIFSPFIGIPEENTEDSAPKPRHPPAIVGRSRSGSAIKSPPGAGFLKQMGRTTRTPTFSHRPPNMPNPV</sequence>
<feature type="cross-link" description="Glycyl lysine isopeptide (Lys-Gly) (interchain with G-Cter in SUMO2)" evidence="8">
    <location>
        <position position="138"/>
    </location>
</feature>
<dbReference type="PANTHER" id="PTHR24350">
    <property type="entry name" value="SERINE/THREONINE-PROTEIN KINASE IAL-RELATED"/>
    <property type="match status" value="1"/>
</dbReference>
<evidence type="ECO:0000256" key="4">
    <source>
        <dbReference type="ARBA" id="ARBA00022777"/>
    </source>
</evidence>
<dbReference type="InterPro" id="IPR030616">
    <property type="entry name" value="Aur-like"/>
</dbReference>
<evidence type="ECO:0000256" key="3">
    <source>
        <dbReference type="ARBA" id="ARBA00022741"/>
    </source>
</evidence>
<dbReference type="InterPro" id="IPR017441">
    <property type="entry name" value="Protein_kinase_ATP_BS"/>
</dbReference>
<feature type="binding site" evidence="7">
    <location>
        <position position="154"/>
    </location>
    <ligand>
        <name>ATP</name>
        <dbReference type="ChEBI" id="CHEBI:30616"/>
    </ligand>
</feature>
<evidence type="ECO:0000256" key="5">
    <source>
        <dbReference type="ARBA" id="ARBA00022840"/>
    </source>
</evidence>
<evidence type="ECO:0000256" key="10">
    <source>
        <dbReference type="RuleBase" id="RU000304"/>
    </source>
</evidence>
<dbReference type="PROSITE" id="PS00107">
    <property type="entry name" value="PROTEIN_KINASE_ATP"/>
    <property type="match status" value="1"/>
</dbReference>
<dbReference type="PROSITE" id="PS00108">
    <property type="entry name" value="PROTEIN_KINASE_ST"/>
    <property type="match status" value="1"/>
</dbReference>
<dbReference type="EMBL" id="DS113181">
    <property type="protein sequence ID" value="EAY22829.1"/>
    <property type="molecule type" value="Genomic_DNA"/>
</dbReference>
<dbReference type="VEuPathDB" id="TrichDB:TVAGG3_0989120"/>
<comment type="similarity">
    <text evidence="10">Belongs to the protein kinase superfamily.</text>
</comment>